<dbReference type="SUPFAM" id="SSF53448">
    <property type="entry name" value="Nucleotide-diphospho-sugar transferases"/>
    <property type="match status" value="1"/>
</dbReference>
<dbReference type="InterPro" id="IPR029044">
    <property type="entry name" value="Nucleotide-diphossugar_trans"/>
</dbReference>
<dbReference type="STRING" id="112903.SAMN04490178_104111"/>
<evidence type="ECO:0000256" key="1">
    <source>
        <dbReference type="ARBA" id="ARBA00006739"/>
    </source>
</evidence>
<keyword evidence="4" id="KW-0808">Transferase</keyword>
<dbReference type="AlphaFoldDB" id="A0A1H8RWX7"/>
<sequence length="798" mass="93583">MMSDEIKDMRAQIKNNIVQLIDKKEYGKADQLFNQYIAIVQDDCEIYGVQATSLLTRDMIDDAKRLIETGLFVDKNNFDLLYQLGYIYEMEKSQELSWQFYLKAKDAASNHMQKKLVEKVLRRLQPITEISIDKNAVNKRKIAFFVKTGMDSFLGNIVVGLSSDYEVKKVVVTNFKQIEIEMLEADICWFEWCDELIIFASKLLLAKERKIICRLHSYEAFTDLPQQVDWNTVNTLICDVAHIRDVVIKNIDIDQNKIVLIPVGVDTEQFVFRERKRGFNIAYIGYINYKKGPMLLIHFIHALVQKDPRYKLHICGEFQDQRYILYFQQMIREMKLENNISYTGRVKDVNEWLEDKDYILSTSLLEGQHLTVMEGMCKGIKPIIHNFVGAKQVYNEQYVWNTLDEAVKMVRTASYKSEEYRKYIVDNYSNSRQLERINGVLRSFEEEKKSRDFLISQPLVTVAITNYNYKQHLKRAIQSVLDQTYDNIEIMIIDDCSTDGSIELIQKYEQKYPNVRSIVHKKNSGSAVLSIQESIQQACGEFLLYLSADDYLANPKVINEFLQELSSNLELDYVFGNLQIVNEVEEPTGVWTYQQYNINEVVKNTFVRGGSGVLPVTAGLYRMSFYRKNNLSWYDDKENRVAGDTLNSLIYIKNGFKYKYLDKNMICYRHHAKNMTYDIRSRVKSIISVLEYIIANFSEEIYFDEIPWKELKGNSYRQATKLYLITVHYMNLFRYYNTNEFKPWDGSSISVSDEEIKSYTEPLALKVKEYLDASLKTDSRYLTEIQSMKMEIEKIFGK</sequence>
<dbReference type="InterPro" id="IPR050834">
    <property type="entry name" value="Glycosyltransf_2"/>
</dbReference>
<dbReference type="SUPFAM" id="SSF53756">
    <property type="entry name" value="UDP-Glycosyltransferase/glycogen phosphorylase"/>
    <property type="match status" value="1"/>
</dbReference>
<organism evidence="4 5">
    <name type="scientific">Propionispora vibrioides</name>
    <dbReference type="NCBI Taxonomy" id="112903"/>
    <lineage>
        <taxon>Bacteria</taxon>
        <taxon>Bacillati</taxon>
        <taxon>Bacillota</taxon>
        <taxon>Negativicutes</taxon>
        <taxon>Selenomonadales</taxon>
        <taxon>Sporomusaceae</taxon>
        <taxon>Propionispora</taxon>
    </lineage>
</organism>
<dbReference type="GO" id="GO:0016757">
    <property type="term" value="F:glycosyltransferase activity"/>
    <property type="evidence" value="ECO:0007669"/>
    <property type="project" value="InterPro"/>
</dbReference>
<dbReference type="RefSeq" id="WP_091744442.1">
    <property type="nucleotide sequence ID" value="NZ_FODY01000004.1"/>
</dbReference>
<comment type="similarity">
    <text evidence="1">Belongs to the glycosyltransferase 2 family.</text>
</comment>
<dbReference type="PANTHER" id="PTHR43685:SF11">
    <property type="entry name" value="GLYCOSYLTRANSFERASE TAGX-RELATED"/>
    <property type="match status" value="1"/>
</dbReference>
<dbReference type="Proteomes" id="UP000198847">
    <property type="component" value="Unassembled WGS sequence"/>
</dbReference>
<proteinExistence type="inferred from homology"/>
<keyword evidence="5" id="KW-1185">Reference proteome</keyword>
<feature type="domain" description="Glycosyltransferase 2-like" evidence="3">
    <location>
        <begin position="461"/>
        <end position="622"/>
    </location>
</feature>
<dbReference type="Gene3D" id="1.25.40.10">
    <property type="entry name" value="Tetratricopeptide repeat domain"/>
    <property type="match status" value="1"/>
</dbReference>
<dbReference type="Gene3D" id="3.40.50.2000">
    <property type="entry name" value="Glycogen Phosphorylase B"/>
    <property type="match status" value="1"/>
</dbReference>
<evidence type="ECO:0000259" key="2">
    <source>
        <dbReference type="Pfam" id="PF00534"/>
    </source>
</evidence>
<dbReference type="InterPro" id="IPR001173">
    <property type="entry name" value="Glyco_trans_2-like"/>
</dbReference>
<feature type="domain" description="Glycosyl transferase family 1" evidence="2">
    <location>
        <begin position="268"/>
        <end position="396"/>
    </location>
</feature>
<dbReference type="Pfam" id="PF00535">
    <property type="entry name" value="Glycos_transf_2"/>
    <property type="match status" value="1"/>
</dbReference>
<dbReference type="InterPro" id="IPR001296">
    <property type="entry name" value="Glyco_trans_1"/>
</dbReference>
<dbReference type="OrthoDB" id="6713581at2"/>
<gene>
    <name evidence="4" type="ORF">SAMN04490178_104111</name>
</gene>
<evidence type="ECO:0000259" key="3">
    <source>
        <dbReference type="Pfam" id="PF00535"/>
    </source>
</evidence>
<name>A0A1H8RWX7_9FIRM</name>
<protein>
    <submittedName>
        <fullName evidence="4">Glycosyltransferase involved in cell wall bisynthesis</fullName>
    </submittedName>
</protein>
<reference evidence="4 5" key="1">
    <citation type="submission" date="2016-10" db="EMBL/GenBank/DDBJ databases">
        <authorList>
            <person name="de Groot N.N."/>
        </authorList>
    </citation>
    <scope>NUCLEOTIDE SEQUENCE [LARGE SCALE GENOMIC DNA]</scope>
    <source>
        <strain evidence="4 5">DSM 13305</strain>
    </source>
</reference>
<accession>A0A1H8RWX7</accession>
<dbReference type="InterPro" id="IPR011990">
    <property type="entry name" value="TPR-like_helical_dom_sf"/>
</dbReference>
<dbReference type="SUPFAM" id="SSF48452">
    <property type="entry name" value="TPR-like"/>
    <property type="match status" value="1"/>
</dbReference>
<dbReference type="Pfam" id="PF00534">
    <property type="entry name" value="Glycos_transf_1"/>
    <property type="match status" value="1"/>
</dbReference>
<dbReference type="PANTHER" id="PTHR43685">
    <property type="entry name" value="GLYCOSYLTRANSFERASE"/>
    <property type="match status" value="1"/>
</dbReference>
<evidence type="ECO:0000313" key="5">
    <source>
        <dbReference type="Proteomes" id="UP000198847"/>
    </source>
</evidence>
<evidence type="ECO:0000313" key="4">
    <source>
        <dbReference type="EMBL" id="SEO70880.1"/>
    </source>
</evidence>
<dbReference type="Gene3D" id="3.90.550.10">
    <property type="entry name" value="Spore Coat Polysaccharide Biosynthesis Protein SpsA, Chain A"/>
    <property type="match status" value="1"/>
</dbReference>
<dbReference type="EMBL" id="FODY01000004">
    <property type="protein sequence ID" value="SEO70880.1"/>
    <property type="molecule type" value="Genomic_DNA"/>
</dbReference>